<name>A0ABR0B4W5_9CRUS</name>
<gene>
    <name evidence="2" type="ORF">OUZ56_028776</name>
</gene>
<evidence type="ECO:0000313" key="3">
    <source>
        <dbReference type="Proteomes" id="UP001234178"/>
    </source>
</evidence>
<feature type="region of interest" description="Disordered" evidence="1">
    <location>
        <begin position="423"/>
        <end position="539"/>
    </location>
</feature>
<accession>A0ABR0B4W5</accession>
<feature type="region of interest" description="Disordered" evidence="1">
    <location>
        <begin position="140"/>
        <end position="160"/>
    </location>
</feature>
<feature type="compositionally biased region" description="Polar residues" evidence="1">
    <location>
        <begin position="510"/>
        <end position="520"/>
    </location>
</feature>
<feature type="compositionally biased region" description="Pro residues" evidence="1">
    <location>
        <begin position="358"/>
        <end position="372"/>
    </location>
</feature>
<feature type="region of interest" description="Disordered" evidence="1">
    <location>
        <begin position="70"/>
        <end position="92"/>
    </location>
</feature>
<organism evidence="2 3">
    <name type="scientific">Daphnia magna</name>
    <dbReference type="NCBI Taxonomy" id="35525"/>
    <lineage>
        <taxon>Eukaryota</taxon>
        <taxon>Metazoa</taxon>
        <taxon>Ecdysozoa</taxon>
        <taxon>Arthropoda</taxon>
        <taxon>Crustacea</taxon>
        <taxon>Branchiopoda</taxon>
        <taxon>Diplostraca</taxon>
        <taxon>Cladocera</taxon>
        <taxon>Anomopoda</taxon>
        <taxon>Daphniidae</taxon>
        <taxon>Daphnia</taxon>
    </lineage>
</organism>
<reference evidence="2 3" key="1">
    <citation type="journal article" date="2023" name="Nucleic Acids Res.">
        <title>The hologenome of Daphnia magna reveals possible DNA methylation and microbiome-mediated evolution of the host genome.</title>
        <authorList>
            <person name="Chaturvedi A."/>
            <person name="Li X."/>
            <person name="Dhandapani V."/>
            <person name="Marshall H."/>
            <person name="Kissane S."/>
            <person name="Cuenca-Cambronero M."/>
            <person name="Asole G."/>
            <person name="Calvet F."/>
            <person name="Ruiz-Romero M."/>
            <person name="Marangio P."/>
            <person name="Guigo R."/>
            <person name="Rago D."/>
            <person name="Mirbahai L."/>
            <person name="Eastwood N."/>
            <person name="Colbourne J.K."/>
            <person name="Zhou J."/>
            <person name="Mallon E."/>
            <person name="Orsini L."/>
        </authorList>
    </citation>
    <scope>NUCLEOTIDE SEQUENCE [LARGE SCALE GENOMIC DNA]</scope>
    <source>
        <strain evidence="2">LRV0_1</strain>
    </source>
</reference>
<feature type="compositionally biased region" description="Basic and acidic residues" evidence="1">
    <location>
        <begin position="77"/>
        <end position="92"/>
    </location>
</feature>
<feature type="region of interest" description="Disordered" evidence="1">
    <location>
        <begin position="326"/>
        <end position="411"/>
    </location>
</feature>
<sequence>MKKEIYTDVNNPFDLFLADGYDGGNPIKKITAPGNSRNNNGYQFALHKKVKRKGDIDQIGDYKKKGHGYSDGYSEYNYDHGKGKKEKESEGNLKNKNVQPDALRLHLTVLKNLSQDKKNPPHLGYENNDMQGKPYGIVTIKDTKENGGTNRRYRRSGGNGFDTGEIGGNYFKSITYQRTRPNVHSLVIQGYIILSHEIKNNDKGGRGIGGHHYNGGIEGGYDSDGRGAVYKNDGRGSNFAGGDNVGGKRSTEPTADGKINGTPNNGNRLQNSIKNAPPIVKHNGNGIRNVGPAISVSNAIDLGKFQTGSRPVNGIGNTGPIGGAGTIPTNNAASPLSNKGLKTNIGNVSNQKTNPVQPISPKPIPNISPKPIPNISSKPVPNISPKPVPTISPKPVPTISPKPVPTISPKPVPTISAKHVANISPKLVPTTSPKPVPTTSPKPVPTTSPKPVPTTSPKPVPTTSPKPVPTTSPKPVPTTSPKPVPTTSPKPVPTTNPKPVPTTSPKPVPQTRTNHQPQTCTNRQPQTRTNLQRQTRTNC</sequence>
<evidence type="ECO:0000313" key="2">
    <source>
        <dbReference type="EMBL" id="KAK4036738.1"/>
    </source>
</evidence>
<feature type="region of interest" description="Disordered" evidence="1">
    <location>
        <begin position="234"/>
        <end position="270"/>
    </location>
</feature>
<dbReference type="EMBL" id="JAOYFB010000040">
    <property type="protein sequence ID" value="KAK4036738.1"/>
    <property type="molecule type" value="Genomic_DNA"/>
</dbReference>
<evidence type="ECO:0000256" key="1">
    <source>
        <dbReference type="SAM" id="MobiDB-lite"/>
    </source>
</evidence>
<feature type="compositionally biased region" description="Pro residues" evidence="1">
    <location>
        <begin position="432"/>
        <end position="508"/>
    </location>
</feature>
<comment type="caution">
    <text evidence="2">The sequence shown here is derived from an EMBL/GenBank/DDBJ whole genome shotgun (WGS) entry which is preliminary data.</text>
</comment>
<feature type="compositionally biased region" description="Low complexity" evidence="1">
    <location>
        <begin position="521"/>
        <end position="539"/>
    </location>
</feature>
<feature type="compositionally biased region" description="Pro residues" evidence="1">
    <location>
        <begin position="382"/>
        <end position="411"/>
    </location>
</feature>
<feature type="compositionally biased region" description="Polar residues" evidence="1">
    <location>
        <begin position="331"/>
        <end position="357"/>
    </location>
</feature>
<proteinExistence type="predicted"/>
<dbReference type="Proteomes" id="UP001234178">
    <property type="component" value="Unassembled WGS sequence"/>
</dbReference>
<protein>
    <submittedName>
        <fullName evidence="2">Uncharacterized protein</fullName>
    </submittedName>
</protein>
<feature type="compositionally biased region" description="Polar residues" evidence="1">
    <location>
        <begin position="261"/>
        <end position="270"/>
    </location>
</feature>
<keyword evidence="3" id="KW-1185">Reference proteome</keyword>